<evidence type="ECO:0000313" key="3">
    <source>
        <dbReference type="EMBL" id="MFC4306505.1"/>
    </source>
</evidence>
<dbReference type="InterPro" id="IPR035986">
    <property type="entry name" value="PKD_dom_sf"/>
</dbReference>
<evidence type="ECO:0000313" key="4">
    <source>
        <dbReference type="Proteomes" id="UP001595755"/>
    </source>
</evidence>
<reference evidence="4" key="1">
    <citation type="journal article" date="2019" name="Int. J. Syst. Evol. Microbiol.">
        <title>The Global Catalogue of Microorganisms (GCM) 10K type strain sequencing project: providing services to taxonomists for standard genome sequencing and annotation.</title>
        <authorList>
            <consortium name="The Broad Institute Genomics Platform"/>
            <consortium name="The Broad Institute Genome Sequencing Center for Infectious Disease"/>
            <person name="Wu L."/>
            <person name="Ma J."/>
        </authorList>
    </citation>
    <scope>NUCLEOTIDE SEQUENCE [LARGE SCALE GENOMIC DNA]</scope>
    <source>
        <strain evidence="4">CGMCC 4.1641</strain>
    </source>
</reference>
<evidence type="ECO:0000256" key="1">
    <source>
        <dbReference type="SAM" id="SignalP"/>
    </source>
</evidence>
<dbReference type="Gene3D" id="2.60.40.10">
    <property type="entry name" value="Immunoglobulins"/>
    <property type="match status" value="1"/>
</dbReference>
<dbReference type="InterPro" id="IPR013783">
    <property type="entry name" value="Ig-like_fold"/>
</dbReference>
<name>A0ABV8SGY1_9BACL</name>
<dbReference type="EMBL" id="JBHSED010000065">
    <property type="protein sequence ID" value="MFC4306505.1"/>
    <property type="molecule type" value="Genomic_DNA"/>
</dbReference>
<evidence type="ECO:0000259" key="2">
    <source>
        <dbReference type="Pfam" id="PF07833"/>
    </source>
</evidence>
<feature type="domain" description="Copper amine oxidase-like N-terminal" evidence="2">
    <location>
        <begin position="44"/>
        <end position="148"/>
    </location>
</feature>
<keyword evidence="4" id="KW-1185">Reference proteome</keyword>
<dbReference type="SUPFAM" id="SSF55383">
    <property type="entry name" value="Copper amine oxidase, domain N"/>
    <property type="match status" value="1"/>
</dbReference>
<comment type="caution">
    <text evidence="3">The sequence shown here is derived from an EMBL/GenBank/DDBJ whole genome shotgun (WGS) entry which is preliminary data.</text>
</comment>
<gene>
    <name evidence="3" type="ORF">ACFO1S_24085</name>
</gene>
<organism evidence="3 4">
    <name type="scientific">Cohnella boryungensis</name>
    <dbReference type="NCBI Taxonomy" id="768479"/>
    <lineage>
        <taxon>Bacteria</taxon>
        <taxon>Bacillati</taxon>
        <taxon>Bacillota</taxon>
        <taxon>Bacilli</taxon>
        <taxon>Bacillales</taxon>
        <taxon>Paenibacillaceae</taxon>
        <taxon>Cohnella</taxon>
    </lineage>
</organism>
<feature type="chain" id="PRO_5047028292" evidence="1">
    <location>
        <begin position="25"/>
        <end position="649"/>
    </location>
</feature>
<feature type="signal peptide" evidence="1">
    <location>
        <begin position="1"/>
        <end position="24"/>
    </location>
</feature>
<sequence length="649" mass="71894">MKRRFMLLLLSALMMLTIQLPAHAAEGGQETLILTQDSKEMLHNGNSVLASQPLTAVKGVTYVAAKSFMNEIYGTVVYDSKNKQYTLKSGDNVLRMQAGKSSYSLNGSTKNMTGAPYVLKGSLMIPVRLAAQSFGITMKAQAKGKTVELTWSTAPVAKFTVSDINPYAQQTVVKYTDQAYHPSGLAIVEERWENKYDIFEQPGTYFVSRWVKDANGTWSEPYTVVITVKAPNQPPVASFATDKDTYRMGELITYTDQSTDDEDRIESRVWKNNARGFFEPGQQTVTLTVTDAHGEVSEISKTITITDETLYTQEEFNLLYTDIGEKFEISGPSVLQYPMMNYFINDRAQTLIRANSPETMLEEGIYYEDNVSGNVRFLLHNLNGRSNPVKIYVIVTNSNPEPVTVRMGAKGIGGPNAFVSTVGRAVTGRFLESLLAPKYSYLQVPSGESRLLFPEYSEKAVKPGEVYSMFADVQLSGNLDFKVVVADSNREVMSYLPYAPLLPSNDRHIRGTFENANRIMYVNQTIGDVKSRMVLADNIVDTRLSGIDKTTGIPVLNAGNYGVVYTIQLGKVQPHTAIVVNPRGGHYAGAFTVNGRVVYTTNNSILRNPNEVGMLYKTGDSEEQVTITFTPANGSMLPINLLFMPMPTH</sequence>
<dbReference type="Proteomes" id="UP001595755">
    <property type="component" value="Unassembled WGS sequence"/>
</dbReference>
<dbReference type="Pfam" id="PF07833">
    <property type="entry name" value="Cu_amine_oxidN1"/>
    <property type="match status" value="1"/>
</dbReference>
<dbReference type="Gene3D" id="3.30.457.10">
    <property type="entry name" value="Copper amine oxidase-like, N-terminal domain"/>
    <property type="match status" value="1"/>
</dbReference>
<dbReference type="InterPro" id="IPR036582">
    <property type="entry name" value="Mao_N_sf"/>
</dbReference>
<protein>
    <submittedName>
        <fullName evidence="3">Stalk domain-containing protein</fullName>
    </submittedName>
</protein>
<keyword evidence="1" id="KW-0732">Signal</keyword>
<dbReference type="SUPFAM" id="SSF49299">
    <property type="entry name" value="PKD domain"/>
    <property type="match status" value="2"/>
</dbReference>
<proteinExistence type="predicted"/>
<dbReference type="InterPro" id="IPR012854">
    <property type="entry name" value="Cu_amine_oxidase-like_N"/>
</dbReference>
<accession>A0ABV8SGY1</accession>
<dbReference type="RefSeq" id="WP_204602525.1">
    <property type="nucleotide sequence ID" value="NZ_JBHSED010000065.1"/>
</dbReference>